<keyword evidence="3 7" id="KW-0444">Lipid biosynthesis</keyword>
<dbReference type="Proteomes" id="UP000694308">
    <property type="component" value="Unassembled WGS sequence"/>
</dbReference>
<evidence type="ECO:0000256" key="5">
    <source>
        <dbReference type="ARBA" id="ARBA00023098"/>
    </source>
</evidence>
<dbReference type="PANTHER" id="PTHR10434">
    <property type="entry name" value="1-ACYL-SN-GLYCEROL-3-PHOSPHATE ACYLTRANSFERASE"/>
    <property type="match status" value="1"/>
</dbReference>
<keyword evidence="7" id="KW-0594">Phospholipid biosynthesis</keyword>
<dbReference type="GO" id="GO:0006654">
    <property type="term" value="P:phosphatidic acid biosynthetic process"/>
    <property type="evidence" value="ECO:0007669"/>
    <property type="project" value="TreeGrafter"/>
</dbReference>
<reference evidence="9" key="1">
    <citation type="submission" date="2020-12" db="EMBL/GenBank/DDBJ databases">
        <title>Clostridium thailandense sp. nov., a novel acetogenic bacterium isolated from peat land soil in Thailand.</title>
        <authorList>
            <person name="Chaikitkaew S."/>
            <person name="Birkeland N.K."/>
        </authorList>
    </citation>
    <scope>NUCLEOTIDE SEQUENCE</scope>
    <source>
        <strain evidence="9">PL3</strain>
    </source>
</reference>
<proteinExistence type="inferred from homology"/>
<comment type="domain">
    <text evidence="7">The HXXXXD motif is essential for acyltransferase activity and may constitute the binding site for the phosphate moiety of the glycerol-3-phosphate.</text>
</comment>
<feature type="domain" description="Phospholipid/glycerol acyltransferase" evidence="8">
    <location>
        <begin position="72"/>
        <end position="186"/>
    </location>
</feature>
<evidence type="ECO:0000256" key="3">
    <source>
        <dbReference type="ARBA" id="ARBA00022516"/>
    </source>
</evidence>
<dbReference type="AlphaFoldDB" id="A0A949WU39"/>
<comment type="similarity">
    <text evidence="2 7">Belongs to the 1-acyl-sn-glycerol-3-phosphate acyltransferase family.</text>
</comment>
<sequence length="240" mass="27861">METVLFYLCFFIYIGNTIFKKYELEKLKKHGSEEEVQEYIKKAVKGWTKYVLNKVHAKIEVIGRENLPEENCLYVSNHQSNFDIPIFLEILDEPVGFIAKKEILKFKTFSYWMTQIDCIFMDRNNIRESMKSINKGVELLKNGRSMVIFPEGTRSKGKSVGDFKKGSMKLALKSGVPIVPVTIDGSYKLLEKNKDYNKNDRIVRFIIDKPIYPAELSKEEQVNLAENIKKIISDNINNID</sequence>
<evidence type="ECO:0000259" key="8">
    <source>
        <dbReference type="SMART" id="SM00563"/>
    </source>
</evidence>
<dbReference type="GO" id="GO:0003841">
    <property type="term" value="F:1-acylglycerol-3-phosphate O-acyltransferase activity"/>
    <property type="evidence" value="ECO:0007669"/>
    <property type="project" value="UniProtKB-UniRule"/>
</dbReference>
<dbReference type="NCBIfam" id="TIGR00530">
    <property type="entry name" value="AGP_acyltrn"/>
    <property type="match status" value="1"/>
</dbReference>
<keyword evidence="5 7" id="KW-0443">Lipid metabolism</keyword>
<keyword evidence="4 7" id="KW-0808">Transferase</keyword>
<dbReference type="PANTHER" id="PTHR10434:SF64">
    <property type="entry name" value="1-ACYL-SN-GLYCEROL-3-PHOSPHATE ACYLTRANSFERASE-RELATED"/>
    <property type="match status" value="1"/>
</dbReference>
<evidence type="ECO:0000256" key="1">
    <source>
        <dbReference type="ARBA" id="ARBA00005189"/>
    </source>
</evidence>
<comment type="caution">
    <text evidence="9">The sequence shown here is derived from an EMBL/GenBank/DDBJ whole genome shotgun (WGS) entry which is preliminary data.</text>
</comment>
<gene>
    <name evidence="9" type="ORF">I6U48_28975</name>
</gene>
<comment type="pathway">
    <text evidence="1">Lipid metabolism.</text>
</comment>
<protein>
    <recommendedName>
        <fullName evidence="7">1-acyl-sn-glycerol-3-phosphate acyltransferase</fullName>
        <ecNumber evidence="7">2.3.1.51</ecNumber>
    </recommendedName>
</protein>
<dbReference type="EMBL" id="JAEEGC010000228">
    <property type="protein sequence ID" value="MBV7276906.1"/>
    <property type="molecule type" value="Genomic_DNA"/>
</dbReference>
<dbReference type="RefSeq" id="WP_218323984.1">
    <property type="nucleotide sequence ID" value="NZ_JAEEGC010000228.1"/>
</dbReference>
<evidence type="ECO:0000256" key="2">
    <source>
        <dbReference type="ARBA" id="ARBA00008655"/>
    </source>
</evidence>
<keyword evidence="10" id="KW-1185">Reference proteome</keyword>
<dbReference type="InterPro" id="IPR004552">
    <property type="entry name" value="AGP_acyltrans"/>
</dbReference>
<dbReference type="Pfam" id="PF01553">
    <property type="entry name" value="Acyltransferase"/>
    <property type="match status" value="1"/>
</dbReference>
<evidence type="ECO:0000256" key="7">
    <source>
        <dbReference type="RuleBase" id="RU361267"/>
    </source>
</evidence>
<dbReference type="InterPro" id="IPR002123">
    <property type="entry name" value="Plipid/glycerol_acylTrfase"/>
</dbReference>
<accession>A0A949WU39</accession>
<evidence type="ECO:0000313" key="9">
    <source>
        <dbReference type="EMBL" id="MBV7276906.1"/>
    </source>
</evidence>
<organism evidence="9 10">
    <name type="scientific">Clostridium thailandense</name>
    <dbReference type="NCBI Taxonomy" id="2794346"/>
    <lineage>
        <taxon>Bacteria</taxon>
        <taxon>Bacillati</taxon>
        <taxon>Bacillota</taxon>
        <taxon>Clostridia</taxon>
        <taxon>Eubacteriales</taxon>
        <taxon>Clostridiaceae</taxon>
        <taxon>Clostridium</taxon>
    </lineage>
</organism>
<evidence type="ECO:0000256" key="4">
    <source>
        <dbReference type="ARBA" id="ARBA00022679"/>
    </source>
</evidence>
<keyword evidence="6 7" id="KW-0012">Acyltransferase</keyword>
<dbReference type="CDD" id="cd07989">
    <property type="entry name" value="LPLAT_AGPAT-like"/>
    <property type="match status" value="1"/>
</dbReference>
<dbReference type="GO" id="GO:0016020">
    <property type="term" value="C:membrane"/>
    <property type="evidence" value="ECO:0007669"/>
    <property type="project" value="InterPro"/>
</dbReference>
<name>A0A949WU39_9CLOT</name>
<evidence type="ECO:0000256" key="6">
    <source>
        <dbReference type="ARBA" id="ARBA00023315"/>
    </source>
</evidence>
<dbReference type="SMART" id="SM00563">
    <property type="entry name" value="PlsC"/>
    <property type="match status" value="1"/>
</dbReference>
<keyword evidence="7" id="KW-1208">Phospholipid metabolism</keyword>
<dbReference type="EC" id="2.3.1.51" evidence="7"/>
<comment type="catalytic activity">
    <reaction evidence="7">
        <text>a 1-acyl-sn-glycero-3-phosphate + an acyl-CoA = a 1,2-diacyl-sn-glycero-3-phosphate + CoA</text>
        <dbReference type="Rhea" id="RHEA:19709"/>
        <dbReference type="ChEBI" id="CHEBI:57287"/>
        <dbReference type="ChEBI" id="CHEBI:57970"/>
        <dbReference type="ChEBI" id="CHEBI:58342"/>
        <dbReference type="ChEBI" id="CHEBI:58608"/>
        <dbReference type="EC" id="2.3.1.51"/>
    </reaction>
</comment>
<evidence type="ECO:0000313" key="10">
    <source>
        <dbReference type="Proteomes" id="UP000694308"/>
    </source>
</evidence>